<proteinExistence type="predicted"/>
<evidence type="ECO:0000313" key="3">
    <source>
        <dbReference type="Proteomes" id="UP000007800"/>
    </source>
</evidence>
<dbReference type="EMBL" id="GG684702">
    <property type="protein sequence ID" value="EER00736.1"/>
    <property type="molecule type" value="Genomic_DNA"/>
</dbReference>
<feature type="region of interest" description="Disordered" evidence="1">
    <location>
        <begin position="1"/>
        <end position="42"/>
    </location>
</feature>
<dbReference type="RefSeq" id="XP_002768018.1">
    <property type="nucleotide sequence ID" value="XM_002767972.1"/>
</dbReference>
<reference evidence="2 3" key="1">
    <citation type="submission" date="2008-07" db="EMBL/GenBank/DDBJ databases">
        <authorList>
            <person name="El-Sayed N."/>
            <person name="Caler E."/>
            <person name="Inman J."/>
            <person name="Amedeo P."/>
            <person name="Hass B."/>
            <person name="Wortman J."/>
        </authorList>
    </citation>
    <scope>NUCLEOTIDE SEQUENCE [LARGE SCALE GENOMIC DNA]</scope>
    <source>
        <strain evidence="3">ATCC 50983 / TXsc</strain>
    </source>
</reference>
<gene>
    <name evidence="2" type="ORF">Pmar_PMAR015218</name>
</gene>
<organism evidence="3">
    <name type="scientific">Perkinsus marinus (strain ATCC 50983 / TXsc)</name>
    <dbReference type="NCBI Taxonomy" id="423536"/>
    <lineage>
        <taxon>Eukaryota</taxon>
        <taxon>Sar</taxon>
        <taxon>Alveolata</taxon>
        <taxon>Perkinsozoa</taxon>
        <taxon>Perkinsea</taxon>
        <taxon>Perkinsida</taxon>
        <taxon>Perkinsidae</taxon>
        <taxon>Perkinsus</taxon>
    </lineage>
</organism>
<sequence>MGCFSSKPEETNEPTTSKDTAAATTTPTTTHTGMDIDHTDPKLLPSAQCIEMPAELLEKDAAIAKEEDKPAAAAPAEKEEVVDPKLLPSAQTIAQPVGFVLEAQKKEAEAQQATAAAASKQ</sequence>
<protein>
    <submittedName>
        <fullName evidence="2">Uncharacterized protein</fullName>
    </submittedName>
</protein>
<name>C5LRA7_PERM5</name>
<evidence type="ECO:0000256" key="1">
    <source>
        <dbReference type="SAM" id="MobiDB-lite"/>
    </source>
</evidence>
<feature type="compositionally biased region" description="Low complexity" evidence="1">
    <location>
        <begin position="15"/>
        <end position="32"/>
    </location>
</feature>
<dbReference type="GeneID" id="9043917"/>
<dbReference type="Proteomes" id="UP000007800">
    <property type="component" value="Unassembled WGS sequence"/>
</dbReference>
<accession>C5LRA7</accession>
<dbReference type="InParanoid" id="C5LRA7"/>
<keyword evidence="3" id="KW-1185">Reference proteome</keyword>
<evidence type="ECO:0000313" key="2">
    <source>
        <dbReference type="EMBL" id="EER00736.1"/>
    </source>
</evidence>
<dbReference type="AlphaFoldDB" id="C5LRA7"/>